<feature type="signal peptide" evidence="2">
    <location>
        <begin position="1"/>
        <end position="31"/>
    </location>
</feature>
<evidence type="ECO:0000313" key="5">
    <source>
        <dbReference type="Proteomes" id="UP000006545"/>
    </source>
</evidence>
<protein>
    <submittedName>
        <fullName evidence="4">ABC-type transporter, periplasmic subunit</fullName>
    </submittedName>
</protein>
<dbReference type="RefSeq" id="WP_004331117.1">
    <property type="nucleotide sequence ID" value="NC_015501.1"/>
</dbReference>
<dbReference type="PROSITE" id="PS50983">
    <property type="entry name" value="FE_B12_PBP"/>
    <property type="match status" value="1"/>
</dbReference>
<dbReference type="PANTHER" id="PTHR30535">
    <property type="entry name" value="VITAMIN B12-BINDING PROTEIN"/>
    <property type="match status" value="1"/>
</dbReference>
<dbReference type="HOGENOM" id="CLU_038034_2_5_10"/>
<dbReference type="InterPro" id="IPR054828">
    <property type="entry name" value="Vit_B12_bind_prot"/>
</dbReference>
<dbReference type="SUPFAM" id="SSF53807">
    <property type="entry name" value="Helical backbone' metal receptor"/>
    <property type="match status" value="1"/>
</dbReference>
<reference evidence="5" key="1">
    <citation type="submission" date="2011-04" db="EMBL/GenBank/DDBJ databases">
        <title>The complete genome of Porphyromonas asaccharolytica DSM 20707.</title>
        <authorList>
            <person name="Lucas S."/>
            <person name="Han J."/>
            <person name="Lapidus A."/>
            <person name="Bruce D."/>
            <person name="Goodwin L."/>
            <person name="Pitluck S."/>
            <person name="Peters L."/>
            <person name="Kyrpides N."/>
            <person name="Mavromatis K."/>
            <person name="Ivanova N."/>
            <person name="Ovchinnikova G."/>
            <person name="Pagani I."/>
            <person name="Lu M."/>
            <person name="Detter J.C."/>
            <person name="Tapia R."/>
            <person name="Han C."/>
            <person name="Land M."/>
            <person name="Hauser L."/>
            <person name="Markowitz V."/>
            <person name="Cheng J.-F."/>
            <person name="Hugenholtz P."/>
            <person name="Woyke T."/>
            <person name="Wu D."/>
            <person name="Gronow S."/>
            <person name="Wellnitz S."/>
            <person name="Brambilla E."/>
            <person name="Klenk H.-P."/>
            <person name="Eisen J.A."/>
        </authorList>
    </citation>
    <scope>NUCLEOTIDE SEQUENCE [LARGE SCALE GENOMIC DNA]</scope>
    <source>
        <strain evidence="5">ATCC 25260 / DSM 20707 / VPI 4198</strain>
    </source>
</reference>
<feature type="domain" description="Fe/B12 periplasmic-binding" evidence="3">
    <location>
        <begin position="42"/>
        <end position="288"/>
    </location>
</feature>
<evidence type="ECO:0000256" key="2">
    <source>
        <dbReference type="SAM" id="SignalP"/>
    </source>
</evidence>
<sequence length="288" mass="31510">MSSLIVSSRKQILRLLPLLLLLPLLVSCHKAGQQETADQAPRVVSLVPSVTDQLYDLACDSLLVGCTSYCTEAIADSVPVVGSAIQTNLELLIAQHPTIVFASDFTAPQTISSLENAGIEVVQFTNPASYDAIQEQYRQIAKLVGVSARAESQLTEINQRVDWLKQLNATRPWHPRAFMQIAFDPLFGASTSTYMNDLITFSGCTNIVTVAGNGQLSLEYVVEQDPEVLFLITNHGSESGSEESWHKLRSVAAVQQGNYCPLPGEVVSQPTPQHFVETLQLMTDYLSE</sequence>
<dbReference type="EMBL" id="CP002689">
    <property type="protein sequence ID" value="AEE12274.1"/>
    <property type="molecule type" value="Genomic_DNA"/>
</dbReference>
<dbReference type="eggNOG" id="COG0614">
    <property type="taxonomic scope" value="Bacteria"/>
</dbReference>
<dbReference type="STRING" id="879243.Poras_0320"/>
<dbReference type="NCBIfam" id="NF038402">
    <property type="entry name" value="TroA_like"/>
    <property type="match status" value="1"/>
</dbReference>
<organism evidence="4 5">
    <name type="scientific">Porphyromonas asaccharolytica (strain ATCC 25260 / DSM 20707 / BCRC 10618 / CCUG 7834 / JCM 6326 / LMG 13178 / VPI 4198 / B440)</name>
    <name type="common">Bacteroides asaccharolyticus</name>
    <dbReference type="NCBI Taxonomy" id="879243"/>
    <lineage>
        <taxon>Bacteria</taxon>
        <taxon>Pseudomonadati</taxon>
        <taxon>Bacteroidota</taxon>
        <taxon>Bacteroidia</taxon>
        <taxon>Bacteroidales</taxon>
        <taxon>Porphyromonadaceae</taxon>
        <taxon>Porphyromonas</taxon>
    </lineage>
</organism>
<feature type="chain" id="PRO_5003315789" evidence="2">
    <location>
        <begin position="32"/>
        <end position="288"/>
    </location>
</feature>
<dbReference type="OrthoDB" id="9816357at2"/>
<accession>F4KMF5</accession>
<evidence type="ECO:0000313" key="4">
    <source>
        <dbReference type="EMBL" id="AEE12274.1"/>
    </source>
</evidence>
<dbReference type="AlphaFoldDB" id="F4KMF5"/>
<dbReference type="PANTHER" id="PTHR30535:SF34">
    <property type="entry name" value="MOLYBDATE-BINDING PROTEIN MOLA"/>
    <property type="match status" value="1"/>
</dbReference>
<proteinExistence type="predicted"/>
<keyword evidence="1 2" id="KW-0732">Signal</keyword>
<evidence type="ECO:0000259" key="3">
    <source>
        <dbReference type="PROSITE" id="PS50983"/>
    </source>
</evidence>
<dbReference type="InterPro" id="IPR050902">
    <property type="entry name" value="ABC_Transporter_SBP"/>
</dbReference>
<gene>
    <name evidence="4" type="ordered locus">Poras_0320</name>
</gene>
<dbReference type="Proteomes" id="UP000006545">
    <property type="component" value="Chromosome"/>
</dbReference>
<evidence type="ECO:0000256" key="1">
    <source>
        <dbReference type="ARBA" id="ARBA00022729"/>
    </source>
</evidence>
<keyword evidence="5" id="KW-1185">Reference proteome</keyword>
<name>F4KMF5_PORAD</name>
<dbReference type="Gene3D" id="3.40.50.1980">
    <property type="entry name" value="Nitrogenase molybdenum iron protein domain"/>
    <property type="match status" value="2"/>
</dbReference>
<dbReference type="Pfam" id="PF01497">
    <property type="entry name" value="Peripla_BP_2"/>
    <property type="match status" value="1"/>
</dbReference>
<dbReference type="KEGG" id="pah:Poras_0320"/>
<dbReference type="InterPro" id="IPR002491">
    <property type="entry name" value="ABC_transptr_periplasmic_BD"/>
</dbReference>
<dbReference type="GO" id="GO:0071281">
    <property type="term" value="P:cellular response to iron ion"/>
    <property type="evidence" value="ECO:0007669"/>
    <property type="project" value="TreeGrafter"/>
</dbReference>